<accession>A0ABN8XAU3</accession>
<dbReference type="Gene3D" id="3.90.550.10">
    <property type="entry name" value="Spore Coat Polysaccharide Biosynthesis Protein SpsA, Chain A"/>
    <property type="match status" value="1"/>
</dbReference>
<keyword evidence="3" id="KW-1185">Reference proteome</keyword>
<dbReference type="InterPro" id="IPR029044">
    <property type="entry name" value="Nucleotide-diphossugar_trans"/>
</dbReference>
<dbReference type="CDD" id="cd00761">
    <property type="entry name" value="Glyco_tranf_GTA_type"/>
    <property type="match status" value="1"/>
</dbReference>
<name>A0ABN8XAU3_9GAMM</name>
<dbReference type="RefSeq" id="WP_317963422.1">
    <property type="nucleotide sequence ID" value="NZ_OX458333.1"/>
</dbReference>
<feature type="domain" description="Glycosyltransferase 2-like" evidence="1">
    <location>
        <begin position="5"/>
        <end position="112"/>
    </location>
</feature>
<dbReference type="Pfam" id="PF00535">
    <property type="entry name" value="Glycos_transf_2"/>
    <property type="match status" value="1"/>
</dbReference>
<organism evidence="2 3">
    <name type="scientific">Methylocaldum szegediense</name>
    <dbReference type="NCBI Taxonomy" id="73780"/>
    <lineage>
        <taxon>Bacteria</taxon>
        <taxon>Pseudomonadati</taxon>
        <taxon>Pseudomonadota</taxon>
        <taxon>Gammaproteobacteria</taxon>
        <taxon>Methylococcales</taxon>
        <taxon>Methylococcaceae</taxon>
        <taxon>Methylocaldum</taxon>
    </lineage>
</organism>
<sequence length="294" mass="32823">MILVVGIPTAGRREQLTRTLLQLGRQTRLPDRVIVCPANIDDFDESVVASLPFRISVVRGNRGTCPQRNAILSACEDADAVVFFEDDLYPAPDYLEETEAMLVEDPSIVIARGHIAVDGAKGPGIEHEEALRLLDGLQESPLREEAIEDIYAAAGGCMTVRMAPVLAHGIRFDENLPLYGWLEDIDFSRSMAPYGRIVINRRQRCIHLATKRARTSGIRFGYSQIANPVYMCRKGTMSYRFALKHIAKNLTANIVRSIAPEIWVDRRGRLKGNLFALGDLLLGRIDPRNVLQLE</sequence>
<protein>
    <submittedName>
        <fullName evidence="2">Glycosyltransferase</fullName>
    </submittedName>
</protein>
<evidence type="ECO:0000259" key="1">
    <source>
        <dbReference type="Pfam" id="PF00535"/>
    </source>
</evidence>
<gene>
    <name evidence="2" type="ORF">MSZNOR_3956</name>
</gene>
<dbReference type="SUPFAM" id="SSF53448">
    <property type="entry name" value="Nucleotide-diphospho-sugar transferases"/>
    <property type="match status" value="1"/>
</dbReference>
<evidence type="ECO:0000313" key="2">
    <source>
        <dbReference type="EMBL" id="CAI8926887.1"/>
    </source>
</evidence>
<proteinExistence type="predicted"/>
<evidence type="ECO:0000313" key="3">
    <source>
        <dbReference type="Proteomes" id="UP001162030"/>
    </source>
</evidence>
<dbReference type="Proteomes" id="UP001162030">
    <property type="component" value="Chromosome"/>
</dbReference>
<dbReference type="EMBL" id="OX458333">
    <property type="protein sequence ID" value="CAI8926887.1"/>
    <property type="molecule type" value="Genomic_DNA"/>
</dbReference>
<reference evidence="2 3" key="1">
    <citation type="submission" date="2023-03" db="EMBL/GenBank/DDBJ databases">
        <authorList>
            <person name="Pearce D."/>
        </authorList>
    </citation>
    <scope>NUCLEOTIDE SEQUENCE [LARGE SCALE GENOMIC DNA]</scope>
    <source>
        <strain evidence="2">Msz</strain>
    </source>
</reference>
<dbReference type="InterPro" id="IPR001173">
    <property type="entry name" value="Glyco_trans_2-like"/>
</dbReference>